<organism evidence="1">
    <name type="scientific">marine sediment metagenome</name>
    <dbReference type="NCBI Taxonomy" id="412755"/>
    <lineage>
        <taxon>unclassified sequences</taxon>
        <taxon>metagenomes</taxon>
        <taxon>ecological metagenomes</taxon>
    </lineage>
</organism>
<evidence type="ECO:0000313" key="1">
    <source>
        <dbReference type="EMBL" id="KKM20645.1"/>
    </source>
</evidence>
<protein>
    <recommendedName>
        <fullName evidence="2">HNH domain-containing protein</fullName>
    </recommendedName>
</protein>
<dbReference type="InterPro" id="IPR008713">
    <property type="entry name" value="Phage_lambda_NinG"/>
</dbReference>
<reference evidence="1" key="1">
    <citation type="journal article" date="2015" name="Nature">
        <title>Complex archaea that bridge the gap between prokaryotes and eukaryotes.</title>
        <authorList>
            <person name="Spang A."/>
            <person name="Saw J.H."/>
            <person name="Jorgensen S.L."/>
            <person name="Zaremba-Niedzwiedzka K."/>
            <person name="Martijn J."/>
            <person name="Lind A.E."/>
            <person name="van Eijk R."/>
            <person name="Schleper C."/>
            <person name="Guy L."/>
            <person name="Ettema T.J."/>
        </authorList>
    </citation>
    <scope>NUCLEOTIDE SEQUENCE</scope>
</reference>
<name>A0A0F9KYS3_9ZZZZ</name>
<gene>
    <name evidence="1" type="ORF">LCGC14_1643320</name>
</gene>
<dbReference type="AlphaFoldDB" id="A0A0F9KYS3"/>
<proteinExistence type="predicted"/>
<dbReference type="Pfam" id="PF05766">
    <property type="entry name" value="NinG"/>
    <property type="match status" value="1"/>
</dbReference>
<comment type="caution">
    <text evidence="1">The sequence shown here is derived from an EMBL/GenBank/DDBJ whole genome shotgun (WGS) entry which is preliminary data.</text>
</comment>
<dbReference type="EMBL" id="LAZR01013721">
    <property type="protein sequence ID" value="KKM20645.1"/>
    <property type="molecule type" value="Genomic_DNA"/>
</dbReference>
<evidence type="ECO:0008006" key="2">
    <source>
        <dbReference type="Google" id="ProtNLM"/>
    </source>
</evidence>
<feature type="non-terminal residue" evidence="1">
    <location>
        <position position="86"/>
    </location>
</feature>
<sequence>MAKKKTKTKGIRYWKAKAWSEFSRYIRLRDALKTTGTQETVRCYTCRKTYPAFGIGCVQAGHFIPGRGNSILFDERGVHAQCYNCN</sequence>
<accession>A0A0F9KYS3</accession>